<dbReference type="Gene3D" id="1.10.260.40">
    <property type="entry name" value="lambda repressor-like DNA-binding domains"/>
    <property type="match status" value="1"/>
</dbReference>
<dbReference type="GO" id="GO:0003677">
    <property type="term" value="F:DNA binding"/>
    <property type="evidence" value="ECO:0007669"/>
    <property type="project" value="InterPro"/>
</dbReference>
<organism evidence="2 3">
    <name type="scientific">Promicromonospora citrea</name>
    <dbReference type="NCBI Taxonomy" id="43677"/>
    <lineage>
        <taxon>Bacteria</taxon>
        <taxon>Bacillati</taxon>
        <taxon>Actinomycetota</taxon>
        <taxon>Actinomycetes</taxon>
        <taxon>Micrococcales</taxon>
        <taxon>Promicromonosporaceae</taxon>
        <taxon>Promicromonospora</taxon>
    </lineage>
</organism>
<dbReference type="AlphaFoldDB" id="A0A8H9GFS6"/>
<evidence type="ECO:0000313" key="2">
    <source>
        <dbReference type="EMBL" id="GGM17209.1"/>
    </source>
</evidence>
<comment type="caution">
    <text evidence="2">The sequence shown here is derived from an EMBL/GenBank/DDBJ whole genome shotgun (WGS) entry which is preliminary data.</text>
</comment>
<accession>A0A8H9GFS6</accession>
<feature type="domain" description="HTH cro/C1-type" evidence="1">
    <location>
        <begin position="9"/>
        <end position="67"/>
    </location>
</feature>
<dbReference type="EMBL" id="BMPT01000003">
    <property type="protein sequence ID" value="GGM17209.1"/>
    <property type="molecule type" value="Genomic_DNA"/>
</dbReference>
<gene>
    <name evidence="2" type="ORF">GCM10010102_11030</name>
</gene>
<dbReference type="PROSITE" id="PS50943">
    <property type="entry name" value="HTH_CROC1"/>
    <property type="match status" value="1"/>
</dbReference>
<reference evidence="2" key="1">
    <citation type="journal article" date="2014" name="Int. J. Syst. Evol. Microbiol.">
        <title>Complete genome sequence of Corynebacterium casei LMG S-19264T (=DSM 44701T), isolated from a smear-ripened cheese.</title>
        <authorList>
            <consortium name="US DOE Joint Genome Institute (JGI-PGF)"/>
            <person name="Walter F."/>
            <person name="Albersmeier A."/>
            <person name="Kalinowski J."/>
            <person name="Ruckert C."/>
        </authorList>
    </citation>
    <scope>NUCLEOTIDE SEQUENCE</scope>
    <source>
        <strain evidence="2">JCM 3051</strain>
    </source>
</reference>
<sequence length="243" mass="25744">MTVDVGGLVKRARYAAGLTQEALAARAGVARATVAAIETASRSPSWAMLSRVLAAAGKQLRVELEQLDDDLLRDLAARAGDTSAADDLSMTVSMMDGLDDLGYRFEGLAAAALLGAPIALPDPLELALPEGPDAVAWLVGLLRTGAAEVTPLGRSSPLGGVRSQEGVARLVELGQDGRFFMEYWLKNFLVRFAPRDEAGRSVAVVGESGPLRVQPLPEIEASDPYTVRVLRLLREQPQDARGG</sequence>
<reference evidence="2" key="2">
    <citation type="submission" date="2020-09" db="EMBL/GenBank/DDBJ databases">
        <authorList>
            <person name="Sun Q."/>
            <person name="Ohkuma M."/>
        </authorList>
    </citation>
    <scope>NUCLEOTIDE SEQUENCE</scope>
    <source>
        <strain evidence="2">JCM 3051</strain>
    </source>
</reference>
<protein>
    <recommendedName>
        <fullName evidence="1">HTH cro/C1-type domain-containing protein</fullName>
    </recommendedName>
</protein>
<dbReference type="SUPFAM" id="SSF47413">
    <property type="entry name" value="lambda repressor-like DNA-binding domains"/>
    <property type="match status" value="1"/>
</dbReference>
<name>A0A8H9GFS6_9MICO</name>
<dbReference type="SMART" id="SM00530">
    <property type="entry name" value="HTH_XRE"/>
    <property type="match status" value="1"/>
</dbReference>
<dbReference type="Pfam" id="PF13560">
    <property type="entry name" value="HTH_31"/>
    <property type="match status" value="1"/>
</dbReference>
<evidence type="ECO:0000313" key="3">
    <source>
        <dbReference type="Proteomes" id="UP000655589"/>
    </source>
</evidence>
<evidence type="ECO:0000259" key="1">
    <source>
        <dbReference type="PROSITE" id="PS50943"/>
    </source>
</evidence>
<dbReference type="InterPro" id="IPR010982">
    <property type="entry name" value="Lambda_DNA-bd_dom_sf"/>
</dbReference>
<keyword evidence="3" id="KW-1185">Reference proteome</keyword>
<dbReference type="Proteomes" id="UP000655589">
    <property type="component" value="Unassembled WGS sequence"/>
</dbReference>
<proteinExistence type="predicted"/>
<dbReference type="InterPro" id="IPR001387">
    <property type="entry name" value="Cro/C1-type_HTH"/>
</dbReference>
<dbReference type="CDD" id="cd00093">
    <property type="entry name" value="HTH_XRE"/>
    <property type="match status" value="1"/>
</dbReference>